<gene>
    <name evidence="2" type="ORF">L0668_05655</name>
</gene>
<feature type="transmembrane region" description="Helical" evidence="1">
    <location>
        <begin position="6"/>
        <end position="21"/>
    </location>
</feature>
<evidence type="ECO:0000313" key="2">
    <source>
        <dbReference type="EMBL" id="MCF2947585.1"/>
    </source>
</evidence>
<accession>A0ABS9D3T0</accession>
<reference evidence="2 3" key="1">
    <citation type="submission" date="2022-01" db="EMBL/GenBank/DDBJ databases">
        <title>Paraglaciecola sp. G1-23.</title>
        <authorList>
            <person name="Jin M.S."/>
            <person name="Han D.M."/>
            <person name="Kim H.M."/>
            <person name="Jeon C.O."/>
        </authorList>
    </citation>
    <scope>NUCLEOTIDE SEQUENCE [LARGE SCALE GENOMIC DNA]</scope>
    <source>
        <strain evidence="2 3">G1-23</strain>
    </source>
</reference>
<keyword evidence="1" id="KW-1133">Transmembrane helix</keyword>
<keyword evidence="1" id="KW-0812">Transmembrane</keyword>
<organism evidence="2 3">
    <name type="scientific">Paraglaciecola algarum</name>
    <dbReference type="NCBI Taxonomy" id="3050085"/>
    <lineage>
        <taxon>Bacteria</taxon>
        <taxon>Pseudomonadati</taxon>
        <taxon>Pseudomonadota</taxon>
        <taxon>Gammaproteobacteria</taxon>
        <taxon>Alteromonadales</taxon>
        <taxon>Alteromonadaceae</taxon>
        <taxon>Paraglaciecola</taxon>
    </lineage>
</organism>
<dbReference type="RefSeq" id="WP_235311106.1">
    <property type="nucleotide sequence ID" value="NZ_JAKGAS010000002.1"/>
</dbReference>
<proteinExistence type="predicted"/>
<dbReference type="EMBL" id="JAKGAS010000002">
    <property type="protein sequence ID" value="MCF2947585.1"/>
    <property type="molecule type" value="Genomic_DNA"/>
</dbReference>
<evidence type="ECO:0000256" key="1">
    <source>
        <dbReference type="SAM" id="Phobius"/>
    </source>
</evidence>
<name>A0ABS9D3T0_9ALTE</name>
<dbReference type="Proteomes" id="UP001521137">
    <property type="component" value="Unassembled WGS sequence"/>
</dbReference>
<protein>
    <submittedName>
        <fullName evidence="2">Uncharacterized protein</fullName>
    </submittedName>
</protein>
<keyword evidence="3" id="KW-1185">Reference proteome</keyword>
<comment type="caution">
    <text evidence="2">The sequence shown here is derived from an EMBL/GenBank/DDBJ whole genome shotgun (WGS) entry which is preliminary data.</text>
</comment>
<sequence>MDVVLLVFLIFFVLILLYVIYQKYQANQRIKFIANYEFPISLKNKVAKVYPHISSKDLERVIRGLRDYFYIINLSQNQIVAMPSQVVDVAWHEFILFTREYAQFCSKGLGRFLHHTPAEAMKSKDRAQSGIKRAWRIACHKEQINPHKPKRLPIIFALDASLNIEDGFHYELNCMKSNSTTSGGGNISGGHCGSHIGCSSGCAGSAGDGGCAGDSGGGGGCGGD</sequence>
<evidence type="ECO:0000313" key="3">
    <source>
        <dbReference type="Proteomes" id="UP001521137"/>
    </source>
</evidence>
<keyword evidence="1" id="KW-0472">Membrane</keyword>